<dbReference type="PANTHER" id="PTHR21529:SF4">
    <property type="entry name" value="TPR AND ANKYRIN REPEAT-CONTAINING PROTEIN 1"/>
    <property type="match status" value="1"/>
</dbReference>
<organism evidence="1 2">
    <name type="scientific">Ficus carica</name>
    <name type="common">Common fig</name>
    <dbReference type="NCBI Taxonomy" id="3494"/>
    <lineage>
        <taxon>Eukaryota</taxon>
        <taxon>Viridiplantae</taxon>
        <taxon>Streptophyta</taxon>
        <taxon>Embryophyta</taxon>
        <taxon>Tracheophyta</taxon>
        <taxon>Spermatophyta</taxon>
        <taxon>Magnoliopsida</taxon>
        <taxon>eudicotyledons</taxon>
        <taxon>Gunneridae</taxon>
        <taxon>Pentapetalae</taxon>
        <taxon>rosids</taxon>
        <taxon>fabids</taxon>
        <taxon>Rosales</taxon>
        <taxon>Moraceae</taxon>
        <taxon>Ficeae</taxon>
        <taxon>Ficus</taxon>
    </lineage>
</organism>
<dbReference type="EMBL" id="BTGU01000115">
    <property type="protein sequence ID" value="GMN61673.1"/>
    <property type="molecule type" value="Genomic_DNA"/>
</dbReference>
<protein>
    <recommendedName>
        <fullName evidence="3">UvrD-like helicase ATP-binding domain-containing protein</fullName>
    </recommendedName>
</protein>
<accession>A0AA88DU72</accession>
<reference evidence="1" key="1">
    <citation type="submission" date="2023-07" db="EMBL/GenBank/DDBJ databases">
        <title>draft genome sequence of fig (Ficus carica).</title>
        <authorList>
            <person name="Takahashi T."/>
            <person name="Nishimura K."/>
        </authorList>
    </citation>
    <scope>NUCLEOTIDE SEQUENCE</scope>
</reference>
<evidence type="ECO:0000313" key="2">
    <source>
        <dbReference type="Proteomes" id="UP001187192"/>
    </source>
</evidence>
<evidence type="ECO:0000313" key="1">
    <source>
        <dbReference type="EMBL" id="GMN61673.1"/>
    </source>
</evidence>
<dbReference type="AlphaFoldDB" id="A0AA88DU72"/>
<gene>
    <name evidence="1" type="ORF">TIFTF001_030767</name>
</gene>
<dbReference type="Proteomes" id="UP001187192">
    <property type="component" value="Unassembled WGS sequence"/>
</dbReference>
<evidence type="ECO:0008006" key="3">
    <source>
        <dbReference type="Google" id="ProtNLM"/>
    </source>
</evidence>
<dbReference type="InterPro" id="IPR039904">
    <property type="entry name" value="TRANK1"/>
</dbReference>
<proteinExistence type="predicted"/>
<comment type="caution">
    <text evidence="1">The sequence shown here is derived from an EMBL/GenBank/DDBJ whole genome shotgun (WGS) entry which is preliminary data.</text>
</comment>
<sequence>MNAEYDLADLVTDLHHRPREKEHDAAKFNFVYIDEVQDLTMGKIALLRHILTPETSLIGGETPVLVKYGIINTELSSMLRNAGAEQAKRRLQCSELKQLYVAINRTRQRLWILENGDGDGFSEPMCDYWKALQLVKLFNEQKYEHAKMCFERVEEALWAKLAEASGLQATAWHRSTSDSDRSKMYLKNAAQVFNSMGKFETAADCL</sequence>
<dbReference type="Gramene" id="FCD_00034545-RA">
    <property type="protein sequence ID" value="FCD_00034545-RA:cds"/>
    <property type="gene ID" value="FCD_00034545"/>
</dbReference>
<name>A0AA88DU72_FICCA</name>
<keyword evidence="2" id="KW-1185">Reference proteome</keyword>
<dbReference type="PANTHER" id="PTHR21529">
    <property type="entry name" value="MAMMARY TURMOR VIRUS RECEPTOR HOMOLOG 1, 2 MTVR1, 2"/>
    <property type="match status" value="1"/>
</dbReference>